<dbReference type="GeneID" id="20525630"/>
<feature type="region of interest" description="Disordered" evidence="1">
    <location>
        <begin position="1"/>
        <end position="21"/>
    </location>
</feature>
<evidence type="ECO:0000256" key="1">
    <source>
        <dbReference type="SAM" id="MobiDB-lite"/>
    </source>
</evidence>
<sequence length="110" mass="11298">MTTPQVFWTGDDQPGPGPGPTQLPQHVGLNAPRLEAANRLLATAGPVADGRPGPAQLAAARPPGHMPVGKVDASGITSNARHLLVPGDARHWCPAVYAALTARLINSVCS</sequence>
<evidence type="ECO:0000313" key="2">
    <source>
        <dbReference type="EMBL" id="KCV73366.1"/>
    </source>
</evidence>
<keyword evidence="3" id="KW-1185">Reference proteome</keyword>
<protein>
    <submittedName>
        <fullName evidence="2">Uncharacterized protein</fullName>
    </submittedName>
</protein>
<name>A0A058ZHC6_FONAL</name>
<organism evidence="2">
    <name type="scientific">Fonticula alba</name>
    <name type="common">Slime mold</name>
    <dbReference type="NCBI Taxonomy" id="691883"/>
    <lineage>
        <taxon>Eukaryota</taxon>
        <taxon>Rotosphaerida</taxon>
        <taxon>Fonticulaceae</taxon>
        <taxon>Fonticula</taxon>
    </lineage>
</organism>
<proteinExistence type="predicted"/>
<dbReference type="EMBL" id="KB932201">
    <property type="protein sequence ID" value="KCV73366.1"/>
    <property type="molecule type" value="Genomic_DNA"/>
</dbReference>
<reference evidence="2" key="1">
    <citation type="submission" date="2013-04" db="EMBL/GenBank/DDBJ databases">
        <title>The Genome Sequence of Fonticula alba ATCC 38817.</title>
        <authorList>
            <consortium name="The Broad Institute Genomics Platform"/>
            <person name="Russ C."/>
            <person name="Cuomo C."/>
            <person name="Burger G."/>
            <person name="Gray M.W."/>
            <person name="Holland P.W.H."/>
            <person name="King N."/>
            <person name="Lang F.B.F."/>
            <person name="Roger A.J."/>
            <person name="Ruiz-Trillo I."/>
            <person name="Brown M."/>
            <person name="Walker B."/>
            <person name="Young S."/>
            <person name="Zeng Q."/>
            <person name="Gargeya S."/>
            <person name="Fitzgerald M."/>
            <person name="Haas B."/>
            <person name="Abouelleil A."/>
            <person name="Allen A.W."/>
            <person name="Alvarado L."/>
            <person name="Arachchi H.M."/>
            <person name="Berlin A.M."/>
            <person name="Chapman S.B."/>
            <person name="Gainer-Dewar J."/>
            <person name="Goldberg J."/>
            <person name="Griggs A."/>
            <person name="Gujja S."/>
            <person name="Hansen M."/>
            <person name="Howarth C."/>
            <person name="Imamovic A."/>
            <person name="Ireland A."/>
            <person name="Larimer J."/>
            <person name="McCowan C."/>
            <person name="Murphy C."/>
            <person name="Pearson M."/>
            <person name="Poon T.W."/>
            <person name="Priest M."/>
            <person name="Roberts A."/>
            <person name="Saif S."/>
            <person name="Shea T."/>
            <person name="Sisk P."/>
            <person name="Sykes S."/>
            <person name="Wortman J."/>
            <person name="Nusbaum C."/>
            <person name="Birren B."/>
        </authorList>
    </citation>
    <scope>NUCLEOTIDE SEQUENCE [LARGE SCALE GENOMIC DNA]</scope>
    <source>
        <strain evidence="2">ATCC 38817</strain>
    </source>
</reference>
<accession>A0A058ZHC6</accession>
<dbReference type="RefSeq" id="XP_009493067.1">
    <property type="nucleotide sequence ID" value="XM_009494792.1"/>
</dbReference>
<feature type="region of interest" description="Disordered" evidence="1">
    <location>
        <begin position="45"/>
        <end position="66"/>
    </location>
</feature>
<evidence type="ECO:0000313" key="3">
    <source>
        <dbReference type="Proteomes" id="UP000030693"/>
    </source>
</evidence>
<dbReference type="Proteomes" id="UP000030693">
    <property type="component" value="Unassembled WGS sequence"/>
</dbReference>
<gene>
    <name evidence="2" type="ORF">H696_00905</name>
</gene>
<dbReference type="AlphaFoldDB" id="A0A058ZHC6"/>